<name>A0A833ZKE8_9CHIR</name>
<evidence type="ECO:0000256" key="1">
    <source>
        <dbReference type="ARBA" id="ARBA00004479"/>
    </source>
</evidence>
<comment type="similarity">
    <text evidence="2">Belongs to the immunoglobulin superfamily. ICAM family.</text>
</comment>
<dbReference type="PRINTS" id="PR01473">
    <property type="entry name" value="ICAM"/>
</dbReference>
<comment type="subcellular location">
    <subcellularLocation>
        <location evidence="1">Membrane</location>
        <topology evidence="1">Single-pass type I membrane protein</topology>
    </subcellularLocation>
</comment>
<dbReference type="FunFam" id="2.60.40.10:FF:000338">
    <property type="entry name" value="intercellular adhesion molecule 5"/>
    <property type="match status" value="1"/>
</dbReference>
<dbReference type="GO" id="GO:0005886">
    <property type="term" value="C:plasma membrane"/>
    <property type="evidence" value="ECO:0007669"/>
    <property type="project" value="TreeGrafter"/>
</dbReference>
<dbReference type="Pfam" id="PF03921">
    <property type="entry name" value="ICAM_N"/>
    <property type="match status" value="1"/>
</dbReference>
<feature type="domain" description="Ig-like" evidence="17">
    <location>
        <begin position="569"/>
        <end position="642"/>
    </location>
</feature>
<dbReference type="InterPro" id="IPR003987">
    <property type="entry name" value="ICAM_VCAM_N"/>
</dbReference>
<evidence type="ECO:0000256" key="10">
    <source>
        <dbReference type="ARBA" id="ARBA00023157"/>
    </source>
</evidence>
<dbReference type="Pfam" id="PF13927">
    <property type="entry name" value="Ig_3"/>
    <property type="match status" value="1"/>
</dbReference>
<protein>
    <recommendedName>
        <fullName evidence="14">Intercellular adhesion molecule 5</fullName>
    </recommendedName>
    <alternativeName>
        <fullName evidence="15">Telencephalin</fullName>
    </alternativeName>
</protein>
<dbReference type="InterPro" id="IPR047012">
    <property type="entry name" value="ICAM_VCAM"/>
</dbReference>
<feature type="domain" description="Ig-like" evidence="17">
    <location>
        <begin position="312"/>
        <end position="390"/>
    </location>
</feature>
<evidence type="ECO:0000256" key="2">
    <source>
        <dbReference type="ARBA" id="ARBA00005925"/>
    </source>
</evidence>
<feature type="domain" description="Ig-like" evidence="17">
    <location>
        <begin position="395"/>
        <end position="471"/>
    </location>
</feature>
<dbReference type="InterPro" id="IPR013783">
    <property type="entry name" value="Ig-like_fold"/>
</dbReference>
<proteinExistence type="inferred from homology"/>
<dbReference type="PROSITE" id="PS50835">
    <property type="entry name" value="IG_LIKE"/>
    <property type="match status" value="4"/>
</dbReference>
<dbReference type="Gene3D" id="2.60.40.10">
    <property type="entry name" value="Immunoglobulins"/>
    <property type="match status" value="8"/>
</dbReference>
<evidence type="ECO:0000256" key="16">
    <source>
        <dbReference type="SAM" id="SignalP"/>
    </source>
</evidence>
<evidence type="ECO:0000256" key="7">
    <source>
        <dbReference type="ARBA" id="ARBA00022889"/>
    </source>
</evidence>
<evidence type="ECO:0000256" key="15">
    <source>
        <dbReference type="ARBA" id="ARBA00083861"/>
    </source>
</evidence>
<keyword evidence="8" id="KW-1133">Transmembrane helix</keyword>
<dbReference type="SMART" id="SM00408">
    <property type="entry name" value="IGc2"/>
    <property type="match status" value="4"/>
</dbReference>
<accession>A0A833ZKE8</accession>
<dbReference type="FunFam" id="2.60.40.10:FF:000950">
    <property type="entry name" value="Intercellular adhesion molecule 5"/>
    <property type="match status" value="1"/>
</dbReference>
<dbReference type="InterPro" id="IPR036179">
    <property type="entry name" value="Ig-like_dom_sf"/>
</dbReference>
<dbReference type="PRINTS" id="PR01472">
    <property type="entry name" value="ICAMVCAM1"/>
</dbReference>
<keyword evidence="10" id="KW-1015">Disulfide bond</keyword>
<dbReference type="InterPro" id="IPR013768">
    <property type="entry name" value="ICAM_N"/>
</dbReference>
<evidence type="ECO:0000256" key="4">
    <source>
        <dbReference type="ARBA" id="ARBA00022692"/>
    </source>
</evidence>
<keyword evidence="4" id="KW-0812">Transmembrane</keyword>
<dbReference type="GO" id="GO:0098609">
    <property type="term" value="P:cell-cell adhesion"/>
    <property type="evidence" value="ECO:0007669"/>
    <property type="project" value="InterPro"/>
</dbReference>
<dbReference type="PANTHER" id="PTHR13771">
    <property type="entry name" value="INTERCELLULAR ADHESION MOLECULE"/>
    <property type="match status" value="1"/>
</dbReference>
<reference evidence="18 19" key="1">
    <citation type="journal article" date="2020" name="Nature">
        <title>Six reference-quality genomes reveal evolution of bat adaptations.</title>
        <authorList>
            <person name="Jebb D."/>
            <person name="Huang Z."/>
            <person name="Pippel M."/>
            <person name="Hughes G.M."/>
            <person name="Lavrichenko K."/>
            <person name="Devanna P."/>
            <person name="Winkler S."/>
            <person name="Jermiin L.S."/>
            <person name="Skirmuntt E.C."/>
            <person name="Katzourakis A."/>
            <person name="Burkitt-Gray L."/>
            <person name="Ray D.A."/>
            <person name="Sullivan K.A.M."/>
            <person name="Roscito J.G."/>
            <person name="Kirilenko B.M."/>
            <person name="Davalos L.M."/>
            <person name="Corthals A.P."/>
            <person name="Power M.L."/>
            <person name="Jones G."/>
            <person name="Ransome R.D."/>
            <person name="Dechmann D.K.N."/>
            <person name="Locatelli A.G."/>
            <person name="Puechmaille S.J."/>
            <person name="Fedrigo O."/>
            <person name="Jarvis E.D."/>
            <person name="Hiller M."/>
            <person name="Vernes S.C."/>
            <person name="Myers E.W."/>
            <person name="Teeling E.C."/>
        </authorList>
    </citation>
    <scope>NUCLEOTIDE SEQUENCE [LARGE SCALE GENOMIC DNA]</scope>
    <source>
        <strain evidence="18">Bat1K_MPI-CBG_1</strain>
    </source>
</reference>
<dbReference type="InterPro" id="IPR007110">
    <property type="entry name" value="Ig-like_dom"/>
</dbReference>
<keyword evidence="9" id="KW-0472">Membrane</keyword>
<evidence type="ECO:0000256" key="8">
    <source>
        <dbReference type="ARBA" id="ARBA00022989"/>
    </source>
</evidence>
<evidence type="ECO:0000313" key="18">
    <source>
        <dbReference type="EMBL" id="KAF6094259.1"/>
    </source>
</evidence>
<sequence length="761" mass="80967">MPGPPPGLCWALLVLLAALGLGLIDLSVVAQEPFWADLQPRVALVERGGSLWLNCSTNCPRPERGGLETSLRRNGTQRGLRWLARQLVDIREPETQPVCFFRCARRTLQARGLIRTFQRPDRVELVPLPAWQPVGENFTLSCRVPGAGPRGSLTITLLRGTQELIHRSFSGEPPRARGAVLTATVLARREDHGANFSCHAELDLRPHGLGLFENSSAPRMLRTFGFSAPLLTVSESSVPEGKMVTVTCSAGAGALVTLDGVPAAVPGQPAQLELNATVNDDRRGFFCNATLEVDGEILSKNESTELRVLYAPRLDDSDCPRSWTWPEGPEQELRCEARGNPAPSVHCARPSGEAVLALGLLGPVTRALAGTYRCTATNVQGKVVKDVTLTVEYAPALDSVGCPERITWLEGTEASLTCVAHGVPPPNVSCVRSGEAEVIEGLLRVVREHAGTYRCEATNARGSAAKNVAITVEYGPSFEELSCPSNWTWVEGSGRLFSCEVAGKPQPRVECIGSRGTSEGVLLPLAPPDPSVRAPSIPSEIAAGIYTCNATNRHGSMVKMVSVNVESPPKMNESTCPSHQTWLEGAEAAVLACAALGHPSPQVSCSREGAPWPQRLHVSRQDAGTYLCLATNPHGTEARTITVGVEYRPVVAELAASPPGGVWPGGNFTLTCRAEAWPPAQISWRAPPGALNIGLSSNNSTLSVAGALGSHGGEYECAATNAHGRHVRRITVRVAGKWHLGCGLCLGTPDPALAPLSVPTE</sequence>
<comment type="function">
    <text evidence="13">ICAM proteins are ligands for the leukocyte adhesion protein LFA-1 (integrin alpha-L/beta-2).</text>
</comment>
<dbReference type="SMART" id="SM00409">
    <property type="entry name" value="IG"/>
    <property type="match status" value="7"/>
</dbReference>
<keyword evidence="5 16" id="KW-0732">Signal</keyword>
<dbReference type="FunFam" id="2.60.40.10:FF:000335">
    <property type="entry name" value="Intercellular adhesion molecule 5"/>
    <property type="match status" value="2"/>
</dbReference>
<dbReference type="SUPFAM" id="SSF48726">
    <property type="entry name" value="Immunoglobulin"/>
    <property type="match status" value="7"/>
</dbReference>
<feature type="signal peptide" evidence="16">
    <location>
        <begin position="1"/>
        <end position="30"/>
    </location>
</feature>
<dbReference type="AlphaFoldDB" id="A0A833ZKE8"/>
<evidence type="ECO:0000256" key="14">
    <source>
        <dbReference type="ARBA" id="ARBA00069858"/>
    </source>
</evidence>
<evidence type="ECO:0000256" key="13">
    <source>
        <dbReference type="ARBA" id="ARBA00053096"/>
    </source>
</evidence>
<dbReference type="PANTHER" id="PTHR13771:SF9">
    <property type="entry name" value="INTERCELLULAR ADHESION MOLECULE 5"/>
    <property type="match status" value="1"/>
</dbReference>
<evidence type="ECO:0000256" key="3">
    <source>
        <dbReference type="ARBA" id="ARBA00022553"/>
    </source>
</evidence>
<feature type="domain" description="Ig-like" evidence="17">
    <location>
        <begin position="649"/>
        <end position="733"/>
    </location>
</feature>
<evidence type="ECO:0000256" key="5">
    <source>
        <dbReference type="ARBA" id="ARBA00022729"/>
    </source>
</evidence>
<feature type="chain" id="PRO_5032759677" description="Intercellular adhesion molecule 5" evidence="16">
    <location>
        <begin position="31"/>
        <end position="761"/>
    </location>
</feature>
<dbReference type="InterPro" id="IPR003988">
    <property type="entry name" value="ICAM"/>
</dbReference>
<evidence type="ECO:0000313" key="19">
    <source>
        <dbReference type="Proteomes" id="UP000664940"/>
    </source>
</evidence>
<dbReference type="FunFam" id="2.60.40.10:FF:000194">
    <property type="entry name" value="Intercellular adhesion molecule 1"/>
    <property type="match status" value="1"/>
</dbReference>
<dbReference type="Proteomes" id="UP000664940">
    <property type="component" value="Unassembled WGS sequence"/>
</dbReference>
<dbReference type="InterPro" id="IPR003598">
    <property type="entry name" value="Ig_sub2"/>
</dbReference>
<keyword evidence="6" id="KW-0677">Repeat</keyword>
<dbReference type="InterPro" id="IPR003599">
    <property type="entry name" value="Ig_sub"/>
</dbReference>
<comment type="caution">
    <text evidence="18">The sequence shown here is derived from an EMBL/GenBank/DDBJ whole genome shotgun (WGS) entry which is preliminary data.</text>
</comment>
<keyword evidence="7" id="KW-0130">Cell adhesion</keyword>
<keyword evidence="12" id="KW-0393">Immunoglobulin domain</keyword>
<dbReference type="EMBL" id="JABVXQ010000008">
    <property type="protein sequence ID" value="KAF6094259.1"/>
    <property type="molecule type" value="Genomic_DNA"/>
</dbReference>
<keyword evidence="11" id="KW-0325">Glycoprotein</keyword>
<evidence type="ECO:0000256" key="12">
    <source>
        <dbReference type="ARBA" id="ARBA00023319"/>
    </source>
</evidence>
<organism evidence="18 19">
    <name type="scientific">Phyllostomus discolor</name>
    <name type="common">pale spear-nosed bat</name>
    <dbReference type="NCBI Taxonomy" id="89673"/>
    <lineage>
        <taxon>Eukaryota</taxon>
        <taxon>Metazoa</taxon>
        <taxon>Chordata</taxon>
        <taxon>Craniata</taxon>
        <taxon>Vertebrata</taxon>
        <taxon>Euteleostomi</taxon>
        <taxon>Mammalia</taxon>
        <taxon>Eutheria</taxon>
        <taxon>Laurasiatheria</taxon>
        <taxon>Chiroptera</taxon>
        <taxon>Yangochiroptera</taxon>
        <taxon>Phyllostomidae</taxon>
        <taxon>Phyllostominae</taxon>
        <taxon>Phyllostomus</taxon>
    </lineage>
</organism>
<gene>
    <name evidence="18" type="ORF">HJG60_006539</name>
</gene>
<dbReference type="GO" id="GO:0005178">
    <property type="term" value="F:integrin binding"/>
    <property type="evidence" value="ECO:0007669"/>
    <property type="project" value="InterPro"/>
</dbReference>
<evidence type="ECO:0000256" key="9">
    <source>
        <dbReference type="ARBA" id="ARBA00023136"/>
    </source>
</evidence>
<dbReference type="FunFam" id="2.60.40.10:FF:000648">
    <property type="entry name" value="Intercellular adhesion molecule 1"/>
    <property type="match status" value="1"/>
</dbReference>
<evidence type="ECO:0000256" key="11">
    <source>
        <dbReference type="ARBA" id="ARBA00023180"/>
    </source>
</evidence>
<keyword evidence="3" id="KW-0597">Phosphoprotein</keyword>
<evidence type="ECO:0000259" key="17">
    <source>
        <dbReference type="PROSITE" id="PS50835"/>
    </source>
</evidence>
<evidence type="ECO:0000256" key="6">
    <source>
        <dbReference type="ARBA" id="ARBA00022737"/>
    </source>
</evidence>